<proteinExistence type="predicted"/>
<sequence>MDFALAGDSTITSVLDTISPQNKVKKVTIRHSGYSFFSLS</sequence>
<dbReference type="STRING" id="1888891.DSOL_3640"/>
<evidence type="ECO:0000313" key="1">
    <source>
        <dbReference type="EMBL" id="OLN29303.1"/>
    </source>
</evidence>
<dbReference type="AlphaFoldDB" id="A0A1Q8QPM2"/>
<organism evidence="1 2">
    <name type="scientific">Desulfosporosinus metallidurans</name>
    <dbReference type="NCBI Taxonomy" id="1888891"/>
    <lineage>
        <taxon>Bacteria</taxon>
        <taxon>Bacillati</taxon>
        <taxon>Bacillota</taxon>
        <taxon>Clostridia</taxon>
        <taxon>Eubacteriales</taxon>
        <taxon>Desulfitobacteriaceae</taxon>
        <taxon>Desulfosporosinus</taxon>
    </lineage>
</organism>
<accession>A0A1Q8QPM2</accession>
<reference evidence="1 2" key="1">
    <citation type="submission" date="2016-09" db="EMBL/GenBank/DDBJ databases">
        <title>Complete genome of Desulfosporosinus sp. OL.</title>
        <authorList>
            <person name="Mardanov A."/>
            <person name="Beletsky A."/>
            <person name="Panova A."/>
            <person name="Karnachuk O."/>
            <person name="Ravin N."/>
        </authorList>
    </citation>
    <scope>NUCLEOTIDE SEQUENCE [LARGE SCALE GENOMIC DNA]</scope>
    <source>
        <strain evidence="1 2">OL</strain>
    </source>
</reference>
<dbReference type="EMBL" id="MLBF01000034">
    <property type="protein sequence ID" value="OLN29303.1"/>
    <property type="molecule type" value="Genomic_DNA"/>
</dbReference>
<gene>
    <name evidence="1" type="ORF">DSOL_3640</name>
</gene>
<protein>
    <submittedName>
        <fullName evidence="1">Uncharacterized protein</fullName>
    </submittedName>
</protein>
<keyword evidence="2" id="KW-1185">Reference proteome</keyword>
<dbReference type="Proteomes" id="UP000186102">
    <property type="component" value="Unassembled WGS sequence"/>
</dbReference>
<evidence type="ECO:0000313" key="2">
    <source>
        <dbReference type="Proteomes" id="UP000186102"/>
    </source>
</evidence>
<comment type="caution">
    <text evidence="1">The sequence shown here is derived from an EMBL/GenBank/DDBJ whole genome shotgun (WGS) entry which is preliminary data.</text>
</comment>
<name>A0A1Q8QPM2_9FIRM</name>